<accession>A0A081C2Y2</accession>
<dbReference type="STRING" id="1499967.U27_05912"/>
<organism evidence="1">
    <name type="scientific">Vecturithrix granuli</name>
    <dbReference type="NCBI Taxonomy" id="1499967"/>
    <lineage>
        <taxon>Bacteria</taxon>
        <taxon>Candidatus Moduliflexota</taxon>
        <taxon>Candidatus Vecturitrichia</taxon>
        <taxon>Candidatus Vecturitrichales</taxon>
        <taxon>Candidatus Vecturitrichaceae</taxon>
        <taxon>Candidatus Vecturithrix</taxon>
    </lineage>
</organism>
<evidence type="ECO:0000313" key="1">
    <source>
        <dbReference type="EMBL" id="GAK58937.1"/>
    </source>
</evidence>
<sequence>MRFKYPEKELELASVGSFLLIAGSADHLQPFKDTKLTFLVDSIDEFMEFFAKHGSIILEYPKSVPTGKNMLVKHPDGLVVEYVEHKTDTKA</sequence>
<gene>
    <name evidence="1" type="ORF">U27_05912</name>
</gene>
<protein>
    <recommendedName>
        <fullName evidence="3">Glyoxalase/bleomycin resistance protein/dioxygenase</fullName>
    </recommendedName>
</protein>
<reference evidence="1" key="1">
    <citation type="journal article" date="2015" name="PeerJ">
        <title>First genomic representation of candidate bacterial phylum KSB3 points to enhanced environmental sensing as a trigger of wastewater bulking.</title>
        <authorList>
            <person name="Sekiguchi Y."/>
            <person name="Ohashi A."/>
            <person name="Parks D.H."/>
            <person name="Yamauchi T."/>
            <person name="Tyson G.W."/>
            <person name="Hugenholtz P."/>
        </authorList>
    </citation>
    <scope>NUCLEOTIDE SEQUENCE [LARGE SCALE GENOMIC DNA]</scope>
</reference>
<name>A0A081C2Y2_VECG1</name>
<evidence type="ECO:0008006" key="3">
    <source>
        <dbReference type="Google" id="ProtNLM"/>
    </source>
</evidence>
<dbReference type="HOGENOM" id="CLU_142859_1_0_0"/>
<dbReference type="AlphaFoldDB" id="A0A081C2Y2"/>
<evidence type="ECO:0000313" key="2">
    <source>
        <dbReference type="Proteomes" id="UP000030661"/>
    </source>
</evidence>
<dbReference type="EMBL" id="DF820469">
    <property type="protein sequence ID" value="GAK58937.1"/>
    <property type="molecule type" value="Genomic_DNA"/>
</dbReference>
<keyword evidence="2" id="KW-1185">Reference proteome</keyword>
<dbReference type="Proteomes" id="UP000030661">
    <property type="component" value="Unassembled WGS sequence"/>
</dbReference>
<proteinExistence type="predicted"/>
<dbReference type="Gene3D" id="3.10.180.10">
    <property type="entry name" value="2,3-Dihydroxybiphenyl 1,2-Dioxygenase, domain 1"/>
    <property type="match status" value="1"/>
</dbReference>
<dbReference type="SUPFAM" id="SSF54593">
    <property type="entry name" value="Glyoxalase/Bleomycin resistance protein/Dihydroxybiphenyl dioxygenase"/>
    <property type="match status" value="1"/>
</dbReference>
<dbReference type="InterPro" id="IPR029068">
    <property type="entry name" value="Glyas_Bleomycin-R_OHBP_Dase"/>
</dbReference>
<dbReference type="eggNOG" id="COG0346">
    <property type="taxonomic scope" value="Bacteria"/>
</dbReference>